<dbReference type="SUPFAM" id="SSF49464">
    <property type="entry name" value="Carboxypeptidase regulatory domain-like"/>
    <property type="match status" value="1"/>
</dbReference>
<dbReference type="Gene3D" id="2.40.170.20">
    <property type="entry name" value="TonB-dependent receptor, beta-barrel domain"/>
    <property type="match status" value="1"/>
</dbReference>
<reference evidence="15" key="1">
    <citation type="submission" date="2018-08" db="EMBL/GenBank/DDBJ databases">
        <title>A genome reference for cultivated species of the human gut microbiota.</title>
        <authorList>
            <person name="Zou Y."/>
            <person name="Xue W."/>
            <person name="Luo G."/>
        </authorList>
    </citation>
    <scope>NUCLEOTIDE SEQUENCE [LARGE SCALE GENOMIC DNA]</scope>
    <source>
        <strain evidence="15">TM05-16</strain>
    </source>
</reference>
<evidence type="ECO:0000256" key="6">
    <source>
        <dbReference type="ARBA" id="ARBA00023004"/>
    </source>
</evidence>
<dbReference type="NCBIfam" id="TIGR04056">
    <property type="entry name" value="OMP_RagA_SusC"/>
    <property type="match status" value="1"/>
</dbReference>
<keyword evidence="7 11" id="KW-0798">TonB box</keyword>
<evidence type="ECO:0000313" key="15">
    <source>
        <dbReference type="EMBL" id="RGJ87358.1"/>
    </source>
</evidence>
<dbReference type="NCBIfam" id="TIGR04057">
    <property type="entry name" value="SusC_RagA_signa"/>
    <property type="match status" value="1"/>
</dbReference>
<dbReference type="InterPro" id="IPR012910">
    <property type="entry name" value="Plug_dom"/>
</dbReference>
<keyword evidence="14" id="KW-0675">Receptor</keyword>
<evidence type="ECO:0000256" key="10">
    <source>
        <dbReference type="PROSITE-ProRule" id="PRU01360"/>
    </source>
</evidence>
<evidence type="ECO:0000313" key="16">
    <source>
        <dbReference type="Proteomes" id="UP000583639"/>
    </source>
</evidence>
<evidence type="ECO:0000313" key="14">
    <source>
        <dbReference type="EMBL" id="NMW41862.1"/>
    </source>
</evidence>
<keyword evidence="4" id="KW-0410">Iron transport</keyword>
<feature type="chain" id="PRO_5035558163" evidence="12">
    <location>
        <begin position="18"/>
        <end position="1107"/>
    </location>
</feature>
<keyword evidence="5 10" id="KW-0812">Transmembrane</keyword>
<dbReference type="Gene3D" id="2.60.40.1120">
    <property type="entry name" value="Carboxypeptidase-like, regulatory domain"/>
    <property type="match status" value="1"/>
</dbReference>
<dbReference type="Proteomes" id="UP000260640">
    <property type="component" value="Unassembled WGS sequence"/>
</dbReference>
<comment type="caution">
    <text evidence="15">The sequence shown here is derived from an EMBL/GenBank/DDBJ whole genome shotgun (WGS) entry which is preliminary data.</text>
</comment>
<keyword evidence="9 10" id="KW-0998">Cell outer membrane</keyword>
<keyword evidence="2 10" id="KW-0813">Transport</keyword>
<dbReference type="InterPro" id="IPR008969">
    <property type="entry name" value="CarboxyPept-like_regulatory"/>
</dbReference>
<feature type="domain" description="Secretin/TonB short N-terminal" evidence="13">
    <location>
        <begin position="49"/>
        <end position="100"/>
    </location>
</feature>
<dbReference type="EMBL" id="JABDSI010000133">
    <property type="protein sequence ID" value="NMW41862.1"/>
    <property type="molecule type" value="Genomic_DNA"/>
</dbReference>
<dbReference type="InterPro" id="IPR000531">
    <property type="entry name" value="Beta-barrel_TonB"/>
</dbReference>
<evidence type="ECO:0000256" key="9">
    <source>
        <dbReference type="ARBA" id="ARBA00023237"/>
    </source>
</evidence>
<comment type="subcellular location">
    <subcellularLocation>
        <location evidence="1 10">Cell outer membrane</location>
        <topology evidence="1 10">Multi-pass membrane protein</topology>
    </subcellularLocation>
</comment>
<dbReference type="GO" id="GO:0006826">
    <property type="term" value="P:iron ion transport"/>
    <property type="evidence" value="ECO:0007669"/>
    <property type="project" value="UniProtKB-KW"/>
</dbReference>
<dbReference type="PROSITE" id="PS52016">
    <property type="entry name" value="TONB_DEPENDENT_REC_3"/>
    <property type="match status" value="1"/>
</dbReference>
<organism evidence="15">
    <name type="scientific">Phocaeicola vulgatus</name>
    <name type="common">Bacteroides vulgatus</name>
    <dbReference type="NCBI Taxonomy" id="821"/>
    <lineage>
        <taxon>Bacteria</taxon>
        <taxon>Pseudomonadati</taxon>
        <taxon>Bacteroidota</taxon>
        <taxon>Bacteroidia</taxon>
        <taxon>Bacteroidales</taxon>
        <taxon>Bacteroidaceae</taxon>
        <taxon>Phocaeicola</taxon>
    </lineage>
</organism>
<dbReference type="FunFam" id="2.60.40.1120:FF:000003">
    <property type="entry name" value="Outer membrane protein Omp121"/>
    <property type="match status" value="1"/>
</dbReference>
<dbReference type="Gene3D" id="2.170.130.10">
    <property type="entry name" value="TonB-dependent receptor, plug domain"/>
    <property type="match status" value="1"/>
</dbReference>
<proteinExistence type="inferred from homology"/>
<evidence type="ECO:0000256" key="12">
    <source>
        <dbReference type="SAM" id="SignalP"/>
    </source>
</evidence>
<evidence type="ECO:0000259" key="13">
    <source>
        <dbReference type="SMART" id="SM00965"/>
    </source>
</evidence>
<dbReference type="Pfam" id="PF07715">
    <property type="entry name" value="Plug"/>
    <property type="match status" value="1"/>
</dbReference>
<evidence type="ECO:0000256" key="8">
    <source>
        <dbReference type="ARBA" id="ARBA00023136"/>
    </source>
</evidence>
<evidence type="ECO:0000256" key="4">
    <source>
        <dbReference type="ARBA" id="ARBA00022496"/>
    </source>
</evidence>
<dbReference type="AlphaFoldDB" id="A0A3E4JKY3"/>
<dbReference type="SUPFAM" id="SSF56935">
    <property type="entry name" value="Porins"/>
    <property type="match status" value="1"/>
</dbReference>
<sequence>MRNTLLVLFVFAGTAFATESYSQTMKVTVVADNVSTGKIISEIEKQTDYLFVYNVNEVNLKRNVKVNAQNKSVAEVLNKVFEGTDIYYAMEGKNIMLMSKAKDGEAAQQTNKVTGIVKDANGEPIIGANVTVKGQSIGTITDIDGRFVLDAPKDAVLQITYIGYVPQEVSVKGRNELTIQLKEDTQAIEEVVVVGYGSVKKSNLTGALSSVKMEDVPQVATTSVSNLLVGRVPGLSIRQTSASPEGGYDMVIRGSASISAGNTPLYVIDGFPGGDISTVNPADIESVEVLKDASATSIYGARAANGVILVNTKKGKSGMNIRFKTNLSFQTVSNPYDMVNAKDYMNLSNAFYNEQWLYDNKIAPYGDTDPSTVTSLPKIAFSTDQIANASNVTDWFDEITRTGIINEEGVSIDGGTEKVRYQFSLGHFGQNGIIINSGVEKYMVRLGLDMDLTNWLTTGITISGSQTNQDKTVQPSSLNDDGGIIKHAMMYPQYLPIYDEDGNYMLNLEHPGNPNPVSWREVENKSNIFRVLANNYWNIKLAKGLDFRVSWGLNSSFCRETSYYPRTTVKGKESNGRASIGEIRKNDYLLDATLTYSKKIFANHQVKIMGGYAYQKFVTEKLYGSNRGFVSDVFGVNNLEGGGDLTKAVSSNKDISKYLSFFGRVNYDISDKYLFTFTLRADGSDRFGSSNKFGYFPSGAFAWRINEENFMKEQNVISNLKLRLSLGQTGNAEIGGNAYGFYKTGTNYIFGNALQTGVAESQLPNPRLKWETTTEFNIGLDWGVLQNRLTGSIEYYQKTISDLLSSRTIGSYYPVSSVADNLGKTQSRGFEFQLNSVNVRNKNLTWETALNFYFYKDKWKERNPYTILSIFENPTAPLHIGYGYLSDGLIQQGETVSYMPNAPAGSIKVKDINGWLKDANGNYIFDEKGNKQLSGEPDNAIDDADKVIIRNDAPDFSFGLGNTIVYKNFDLNFFFYGEVGRQLNNYTRMSFLSADRFRYSDNVTTDSFHRWSSTNTKGKYPSGLYNVYETNTDFYIENADFIRLKNITLGYTLPVKWFKGVIKHARLYFDAQNLFVITNYSGSDPETDSFTAYPNQRTYSFGFELSF</sequence>
<name>A0A3E4JKY3_PHOVU</name>
<dbReference type="Pfam" id="PF13715">
    <property type="entry name" value="CarbopepD_reg_2"/>
    <property type="match status" value="1"/>
</dbReference>
<dbReference type="InterPro" id="IPR023996">
    <property type="entry name" value="TonB-dep_OMP_SusC/RagA"/>
</dbReference>
<dbReference type="InterPro" id="IPR036942">
    <property type="entry name" value="Beta-barrel_TonB_sf"/>
</dbReference>
<dbReference type="InterPro" id="IPR037066">
    <property type="entry name" value="Plug_dom_sf"/>
</dbReference>
<accession>A0A3E4JKY3</accession>
<evidence type="ECO:0000256" key="3">
    <source>
        <dbReference type="ARBA" id="ARBA00022452"/>
    </source>
</evidence>
<keyword evidence="8 10" id="KW-0472">Membrane</keyword>
<dbReference type="InterPro" id="IPR023997">
    <property type="entry name" value="TonB-dep_OMP_SusC/RagA_CS"/>
</dbReference>
<dbReference type="GO" id="GO:0009279">
    <property type="term" value="C:cell outer membrane"/>
    <property type="evidence" value="ECO:0007669"/>
    <property type="project" value="UniProtKB-SubCell"/>
</dbReference>
<keyword evidence="12" id="KW-0732">Signal</keyword>
<keyword evidence="4" id="KW-0406">Ion transport</keyword>
<evidence type="ECO:0000256" key="7">
    <source>
        <dbReference type="ARBA" id="ARBA00023077"/>
    </source>
</evidence>
<dbReference type="Pfam" id="PF07660">
    <property type="entry name" value="STN"/>
    <property type="match status" value="1"/>
</dbReference>
<comment type="similarity">
    <text evidence="10 11">Belongs to the TonB-dependent receptor family.</text>
</comment>
<evidence type="ECO:0000256" key="1">
    <source>
        <dbReference type="ARBA" id="ARBA00004571"/>
    </source>
</evidence>
<evidence type="ECO:0000256" key="2">
    <source>
        <dbReference type="ARBA" id="ARBA00022448"/>
    </source>
</evidence>
<evidence type="ECO:0000256" key="5">
    <source>
        <dbReference type="ARBA" id="ARBA00022692"/>
    </source>
</evidence>
<dbReference type="InterPro" id="IPR039426">
    <property type="entry name" value="TonB-dep_rcpt-like"/>
</dbReference>
<dbReference type="EMBL" id="QSPP01000028">
    <property type="protein sequence ID" value="RGJ87358.1"/>
    <property type="molecule type" value="Genomic_DNA"/>
</dbReference>
<gene>
    <name evidence="15" type="ORF">DXD46_10735</name>
    <name evidence="14" type="ORF">HKQ55_17475</name>
</gene>
<dbReference type="Pfam" id="PF00593">
    <property type="entry name" value="TonB_dep_Rec_b-barrel"/>
    <property type="match status" value="1"/>
</dbReference>
<dbReference type="Proteomes" id="UP000583639">
    <property type="component" value="Unassembled WGS sequence"/>
</dbReference>
<reference evidence="14 16" key="2">
    <citation type="submission" date="2020-04" db="EMBL/GenBank/DDBJ databases">
        <title>A novel gut-associated lysogenic phage, Bacteroides phage BV01, alters the host transcriptome and bile acid metabolism in Bacteroides vulgatus.</title>
        <authorList>
            <person name="Campbell D.E."/>
            <person name="Ly L."/>
            <person name="Ridlon J.M."/>
            <person name="Hsiao A."/>
            <person name="Degnan P.H."/>
        </authorList>
    </citation>
    <scope>NUCLEOTIDE SEQUENCE [LARGE SCALE GENOMIC DNA]</scope>
    <source>
        <strain evidence="14 16">VPI-BV8526</strain>
    </source>
</reference>
<dbReference type="InterPro" id="IPR011662">
    <property type="entry name" value="Secretin/TonB_short_N"/>
</dbReference>
<keyword evidence="3 10" id="KW-1134">Transmembrane beta strand</keyword>
<feature type="signal peptide" evidence="12">
    <location>
        <begin position="1"/>
        <end position="17"/>
    </location>
</feature>
<evidence type="ECO:0000256" key="11">
    <source>
        <dbReference type="RuleBase" id="RU003357"/>
    </source>
</evidence>
<dbReference type="SMART" id="SM00965">
    <property type="entry name" value="STN"/>
    <property type="match status" value="1"/>
</dbReference>
<protein>
    <submittedName>
        <fullName evidence="15">SusC/RagA family TonB-linked outer membrane protein</fullName>
    </submittedName>
    <submittedName>
        <fullName evidence="14">TonB-dependent receptor</fullName>
    </submittedName>
</protein>
<keyword evidence="6" id="KW-0408">Iron</keyword>